<evidence type="ECO:0000259" key="18">
    <source>
        <dbReference type="Pfam" id="PF12156"/>
    </source>
</evidence>
<dbReference type="NCBIfam" id="TIGR01494">
    <property type="entry name" value="ATPase_P-type"/>
    <property type="match status" value="1"/>
</dbReference>
<evidence type="ECO:0000259" key="16">
    <source>
        <dbReference type="Pfam" id="PF00122"/>
    </source>
</evidence>
<feature type="transmembrane region" description="Helical" evidence="15">
    <location>
        <begin position="746"/>
        <end position="764"/>
    </location>
</feature>
<feature type="domain" description="Putative metal-binding" evidence="18">
    <location>
        <begin position="16"/>
        <end position="92"/>
    </location>
</feature>
<feature type="transmembrane region" description="Helical" evidence="15">
    <location>
        <begin position="429"/>
        <end position="449"/>
    </location>
</feature>
<evidence type="ECO:0000256" key="4">
    <source>
        <dbReference type="ARBA" id="ARBA00022475"/>
    </source>
</evidence>
<dbReference type="Gene3D" id="3.40.50.1000">
    <property type="entry name" value="HAD superfamily/HAD-like"/>
    <property type="match status" value="1"/>
</dbReference>
<evidence type="ECO:0000313" key="19">
    <source>
        <dbReference type="EMBL" id="OUR97137.1"/>
    </source>
</evidence>
<keyword evidence="11" id="KW-1278">Translocase</keyword>
<dbReference type="InterPro" id="IPR023214">
    <property type="entry name" value="HAD_sf"/>
</dbReference>
<dbReference type="PANTHER" id="PTHR43520">
    <property type="entry name" value="ATP7, ISOFORM B"/>
    <property type="match status" value="1"/>
</dbReference>
<gene>
    <name evidence="19" type="ORF">A9Q84_12485</name>
</gene>
<dbReference type="Gene3D" id="3.30.70.100">
    <property type="match status" value="1"/>
</dbReference>
<evidence type="ECO:0000256" key="2">
    <source>
        <dbReference type="ARBA" id="ARBA00006024"/>
    </source>
</evidence>
<feature type="transmembrane region" description="Helical" evidence="15">
    <location>
        <begin position="770"/>
        <end position="791"/>
    </location>
</feature>
<reference evidence="20" key="1">
    <citation type="journal article" date="2017" name="Proc. Natl. Acad. Sci. U.S.A.">
        <title>Simulation of Deepwater Horizon oil plume reveals substrate specialization within a complex community of hydrocarbon-degraders.</title>
        <authorList>
            <person name="Hu P."/>
            <person name="Dubinsky E.A."/>
            <person name="Probst A.J."/>
            <person name="Wang J."/>
            <person name="Sieber C.M.K."/>
            <person name="Tom L.M."/>
            <person name="Gardinali P."/>
            <person name="Banfield J.F."/>
            <person name="Atlas R.M."/>
            <person name="Andersen G.L."/>
        </authorList>
    </citation>
    <scope>NUCLEOTIDE SEQUENCE [LARGE SCALE GENOMIC DNA]</scope>
</reference>
<dbReference type="GO" id="GO:0043682">
    <property type="term" value="F:P-type divalent copper transporter activity"/>
    <property type="evidence" value="ECO:0007669"/>
    <property type="project" value="TreeGrafter"/>
</dbReference>
<dbReference type="Proteomes" id="UP000196531">
    <property type="component" value="Unassembled WGS sequence"/>
</dbReference>
<comment type="caution">
    <text evidence="19">The sequence shown here is derived from an EMBL/GenBank/DDBJ whole genome shotgun (WGS) entry which is preliminary data.</text>
</comment>
<dbReference type="SUPFAM" id="SSF56784">
    <property type="entry name" value="HAD-like"/>
    <property type="match status" value="1"/>
</dbReference>
<keyword evidence="5" id="KW-0597">Phosphoprotein</keyword>
<keyword evidence="13" id="KW-0406">Ion transport</keyword>
<dbReference type="GO" id="GO:0016887">
    <property type="term" value="F:ATP hydrolysis activity"/>
    <property type="evidence" value="ECO:0007669"/>
    <property type="project" value="InterPro"/>
</dbReference>
<comment type="subcellular location">
    <subcellularLocation>
        <location evidence="1">Cell membrane</location>
        <topology evidence="1">Multi-pass membrane protein</topology>
    </subcellularLocation>
</comment>
<dbReference type="SUPFAM" id="SSF81653">
    <property type="entry name" value="Calcium ATPase, transduction domain A"/>
    <property type="match status" value="1"/>
</dbReference>
<evidence type="ECO:0000256" key="12">
    <source>
        <dbReference type="ARBA" id="ARBA00022989"/>
    </source>
</evidence>
<keyword evidence="10" id="KW-0460">Magnesium</keyword>
<evidence type="ECO:0000256" key="9">
    <source>
        <dbReference type="ARBA" id="ARBA00022840"/>
    </source>
</evidence>
<dbReference type="AlphaFoldDB" id="A0A1Y5F864"/>
<dbReference type="InterPro" id="IPR001757">
    <property type="entry name" value="P_typ_ATPase"/>
</dbReference>
<proteinExistence type="inferred from homology"/>
<dbReference type="Pfam" id="PF00122">
    <property type="entry name" value="E1-E2_ATPase"/>
    <property type="match status" value="1"/>
</dbReference>
<dbReference type="PROSITE" id="PS00154">
    <property type="entry name" value="ATPASE_E1_E2"/>
    <property type="match status" value="1"/>
</dbReference>
<name>A0A1Y5F864_9BACT</name>
<dbReference type="Pfam" id="PF00403">
    <property type="entry name" value="HMA"/>
    <property type="match status" value="1"/>
</dbReference>
<dbReference type="Pfam" id="PF12156">
    <property type="entry name" value="ATPase-cat_bd"/>
    <property type="match status" value="1"/>
</dbReference>
<feature type="transmembrane region" description="Helical" evidence="15">
    <location>
        <begin position="461"/>
        <end position="481"/>
    </location>
</feature>
<dbReference type="Gene3D" id="3.40.1110.10">
    <property type="entry name" value="Calcium-transporting ATPase, cytoplasmic domain N"/>
    <property type="match status" value="1"/>
</dbReference>
<dbReference type="InterPro" id="IPR023298">
    <property type="entry name" value="ATPase_P-typ_TM_dom_sf"/>
</dbReference>
<keyword evidence="12 15" id="KW-1133">Transmembrane helix</keyword>
<comment type="similarity">
    <text evidence="2 15">Belongs to the cation transport ATPase (P-type) (TC 3.A.3) family. Type IB subfamily.</text>
</comment>
<keyword evidence="8 15" id="KW-0547">Nucleotide-binding</keyword>
<accession>A0A1Y5F864</accession>
<evidence type="ECO:0000256" key="3">
    <source>
        <dbReference type="ARBA" id="ARBA00022448"/>
    </source>
</evidence>
<dbReference type="InterPro" id="IPR018303">
    <property type="entry name" value="ATPase_P-typ_P_site"/>
</dbReference>
<dbReference type="Pfam" id="PF00702">
    <property type="entry name" value="Hydrolase"/>
    <property type="match status" value="1"/>
</dbReference>
<dbReference type="GO" id="GO:0005507">
    <property type="term" value="F:copper ion binding"/>
    <property type="evidence" value="ECO:0007669"/>
    <property type="project" value="TreeGrafter"/>
</dbReference>
<protein>
    <submittedName>
        <fullName evidence="19">Cadmium-translocating P-type ATPase</fullName>
    </submittedName>
</protein>
<keyword evidence="3" id="KW-0813">Transport</keyword>
<dbReference type="PANTHER" id="PTHR43520:SF5">
    <property type="entry name" value="CATION-TRANSPORTING P-TYPE ATPASE-RELATED"/>
    <property type="match status" value="1"/>
</dbReference>
<dbReference type="CDD" id="cd00371">
    <property type="entry name" value="HMA"/>
    <property type="match status" value="1"/>
</dbReference>
<evidence type="ECO:0000256" key="1">
    <source>
        <dbReference type="ARBA" id="ARBA00004651"/>
    </source>
</evidence>
<dbReference type="SUPFAM" id="SSF81665">
    <property type="entry name" value="Calcium ATPase, transmembrane domain M"/>
    <property type="match status" value="1"/>
</dbReference>
<evidence type="ECO:0000256" key="11">
    <source>
        <dbReference type="ARBA" id="ARBA00022967"/>
    </source>
</evidence>
<evidence type="ECO:0000256" key="8">
    <source>
        <dbReference type="ARBA" id="ARBA00022741"/>
    </source>
</evidence>
<dbReference type="InterPro" id="IPR027256">
    <property type="entry name" value="P-typ_ATPase_IB"/>
</dbReference>
<evidence type="ECO:0000256" key="5">
    <source>
        <dbReference type="ARBA" id="ARBA00022553"/>
    </source>
</evidence>
<dbReference type="PRINTS" id="PR00119">
    <property type="entry name" value="CATATPASE"/>
</dbReference>
<dbReference type="InterPro" id="IPR036163">
    <property type="entry name" value="HMA_dom_sf"/>
</dbReference>
<organism evidence="19 20">
    <name type="scientific">Halobacteriovorax marinus</name>
    <dbReference type="NCBI Taxonomy" id="97084"/>
    <lineage>
        <taxon>Bacteria</taxon>
        <taxon>Pseudomonadati</taxon>
        <taxon>Bdellovibrionota</taxon>
        <taxon>Bacteriovoracia</taxon>
        <taxon>Bacteriovoracales</taxon>
        <taxon>Halobacteriovoraceae</taxon>
        <taxon>Halobacteriovorax</taxon>
    </lineage>
</organism>
<dbReference type="NCBIfam" id="TIGR01512">
    <property type="entry name" value="ATPase-IB2_Cd"/>
    <property type="match status" value="1"/>
</dbReference>
<dbReference type="InterPro" id="IPR021993">
    <property type="entry name" value="ATPase-cat-bd"/>
</dbReference>
<feature type="transmembrane region" description="Helical" evidence="15">
    <location>
        <begin position="183"/>
        <end position="202"/>
    </location>
</feature>
<feature type="domain" description="P-type ATPase A" evidence="16">
    <location>
        <begin position="326"/>
        <end position="413"/>
    </location>
</feature>
<dbReference type="SUPFAM" id="SSF55008">
    <property type="entry name" value="HMA, heavy metal-associated domain"/>
    <property type="match status" value="1"/>
</dbReference>
<keyword evidence="7 15" id="KW-0479">Metal-binding</keyword>
<feature type="domain" description="HMA" evidence="17">
    <location>
        <begin position="103"/>
        <end position="160"/>
    </location>
</feature>
<evidence type="ECO:0000256" key="13">
    <source>
        <dbReference type="ARBA" id="ARBA00023065"/>
    </source>
</evidence>
<feature type="transmembrane region" description="Helical" evidence="15">
    <location>
        <begin position="214"/>
        <end position="235"/>
    </location>
</feature>
<evidence type="ECO:0000256" key="14">
    <source>
        <dbReference type="ARBA" id="ARBA00023136"/>
    </source>
</evidence>
<dbReference type="Gene3D" id="2.70.150.10">
    <property type="entry name" value="Calcium-transporting ATPase, cytoplasmic transduction domain A"/>
    <property type="match status" value="1"/>
</dbReference>
<dbReference type="InterPro" id="IPR008250">
    <property type="entry name" value="ATPase_P-typ_transduc_dom_A_sf"/>
</dbReference>
<evidence type="ECO:0000259" key="17">
    <source>
        <dbReference type="Pfam" id="PF00403"/>
    </source>
</evidence>
<dbReference type="GO" id="GO:0005524">
    <property type="term" value="F:ATP binding"/>
    <property type="evidence" value="ECO:0007669"/>
    <property type="project" value="UniProtKB-UniRule"/>
</dbReference>
<dbReference type="InterPro" id="IPR036412">
    <property type="entry name" value="HAD-like_sf"/>
</dbReference>
<dbReference type="InterPro" id="IPR059000">
    <property type="entry name" value="ATPase_P-type_domA"/>
</dbReference>
<dbReference type="GO" id="GO:0055070">
    <property type="term" value="P:copper ion homeostasis"/>
    <property type="evidence" value="ECO:0007669"/>
    <property type="project" value="TreeGrafter"/>
</dbReference>
<evidence type="ECO:0000313" key="20">
    <source>
        <dbReference type="Proteomes" id="UP000196531"/>
    </source>
</evidence>
<keyword evidence="14 15" id="KW-0472">Membrane</keyword>
<keyword evidence="4 15" id="KW-1003">Cell membrane</keyword>
<evidence type="ECO:0000256" key="10">
    <source>
        <dbReference type="ARBA" id="ARBA00022842"/>
    </source>
</evidence>
<keyword evidence="6 15" id="KW-0812">Transmembrane</keyword>
<feature type="transmembrane region" description="Helical" evidence="15">
    <location>
        <begin position="247"/>
        <end position="269"/>
    </location>
</feature>
<keyword evidence="9 15" id="KW-0067">ATP-binding</keyword>
<dbReference type="GO" id="GO:0005886">
    <property type="term" value="C:plasma membrane"/>
    <property type="evidence" value="ECO:0007669"/>
    <property type="project" value="UniProtKB-SubCell"/>
</dbReference>
<sequence length="796" mass="88563">MNKSILENKKSRVLLHCTHCGDSTMSPIRSDKQIFCCHGCQTVFHALKEKNLLQYYKLRERAGINTGIKPTDINQDDFSYMSQSKFQAEYLKLNENGLSIKYYLEGIHCVACVWLLEKVPHFITEVNSARVDLSKSTLEITITPEADLEYITSEISKIGYRPHPIKSNEEVEYYKLKEDRLKLIQIGVAGACSANIMLYSISIYAGAGEIFSNVFGWVSFILTLPIIFFSALPFYKSSLSSIKKKTINIDIPISLAIILASITGFYNLVMGINHFYFDSIATLVFLLLTSRYLVHKSLQNGLDSTGLKSLFEQSGILRFNKELDYFESIHSEHLQVGDMLKIRQGQSFPNDGEVIEGEGHVNNSLISGESTPIKVTINDQVFAGAQNISEDLIVRVTHSFNESTLGKIISTVESTNNSKTYLHSLTDKLSKWFVSVVFALSLFCFFYFLNTLGIDIAIKRTLSLIIISCPCALGLASPLALARAMSLARRSGIIIKSERSIEELANSKSIYFDKTGTLTKGNFTVSWVDSNLDLDKYKEIIYSLEKKSSHPIAKALREWSRNSENLKLTNYKECPGSGVSATIAGNHYFLGKARNCSDLKENTIVEFNENDQLLATFFLSDELRPEAFSLIQSLKESDKNIFILSGDQRVNVEFIGEKLSLLTSNCFGDQTPESKAQIIAKDHNTLMVGDGANDAIAMKEANVSISVRGAMGISLRASDIYLTNSPMESLKELFILANKTYKAIKINLALSISYNVFGITLAFLGYISPLVAAVLMPISSATVIIATLINLKGRES</sequence>
<evidence type="ECO:0000256" key="15">
    <source>
        <dbReference type="RuleBase" id="RU362081"/>
    </source>
</evidence>
<evidence type="ECO:0000256" key="7">
    <source>
        <dbReference type="ARBA" id="ARBA00022723"/>
    </source>
</evidence>
<dbReference type="InterPro" id="IPR023299">
    <property type="entry name" value="ATPase_P-typ_cyto_dom_N"/>
</dbReference>
<dbReference type="NCBIfam" id="TIGR01525">
    <property type="entry name" value="ATPase-IB_hvy"/>
    <property type="match status" value="1"/>
</dbReference>
<dbReference type="InterPro" id="IPR006121">
    <property type="entry name" value="HMA_dom"/>
</dbReference>
<evidence type="ECO:0000256" key="6">
    <source>
        <dbReference type="ARBA" id="ARBA00022692"/>
    </source>
</evidence>
<dbReference type="EMBL" id="MAAO01000006">
    <property type="protein sequence ID" value="OUR97137.1"/>
    <property type="molecule type" value="Genomic_DNA"/>
</dbReference>
<feature type="transmembrane region" description="Helical" evidence="15">
    <location>
        <begin position="275"/>
        <end position="294"/>
    </location>
</feature>